<dbReference type="InterPro" id="IPR051393">
    <property type="entry name" value="ABC_transporter_permease"/>
</dbReference>
<feature type="region of interest" description="Disordered" evidence="8">
    <location>
        <begin position="1"/>
        <end position="29"/>
    </location>
</feature>
<dbReference type="PANTHER" id="PTHR30193:SF37">
    <property type="entry name" value="INNER MEMBRANE ABC TRANSPORTER PERMEASE PROTEIN YCJO"/>
    <property type="match status" value="1"/>
</dbReference>
<evidence type="ECO:0000313" key="10">
    <source>
        <dbReference type="EMBL" id="GAA4055725.1"/>
    </source>
</evidence>
<feature type="transmembrane region" description="Helical" evidence="7">
    <location>
        <begin position="291"/>
        <end position="309"/>
    </location>
</feature>
<dbReference type="InterPro" id="IPR000515">
    <property type="entry name" value="MetI-like"/>
</dbReference>
<accession>A0ABP7UYW2</accession>
<keyword evidence="2 7" id="KW-0813">Transport</keyword>
<dbReference type="InterPro" id="IPR035906">
    <property type="entry name" value="MetI-like_sf"/>
</dbReference>
<dbReference type="Pfam" id="PF00528">
    <property type="entry name" value="BPD_transp_1"/>
    <property type="match status" value="1"/>
</dbReference>
<evidence type="ECO:0000256" key="1">
    <source>
        <dbReference type="ARBA" id="ARBA00004651"/>
    </source>
</evidence>
<feature type="transmembrane region" description="Helical" evidence="7">
    <location>
        <begin position="38"/>
        <end position="64"/>
    </location>
</feature>
<dbReference type="CDD" id="cd06261">
    <property type="entry name" value="TM_PBP2"/>
    <property type="match status" value="1"/>
</dbReference>
<keyword evidence="4 7" id="KW-0812">Transmembrane</keyword>
<keyword evidence="6 7" id="KW-0472">Membrane</keyword>
<feature type="transmembrane region" description="Helical" evidence="7">
    <location>
        <begin position="97"/>
        <end position="119"/>
    </location>
</feature>
<dbReference type="EMBL" id="BAAAZG010000001">
    <property type="protein sequence ID" value="GAA4055725.1"/>
    <property type="molecule type" value="Genomic_DNA"/>
</dbReference>
<evidence type="ECO:0000313" key="11">
    <source>
        <dbReference type="Proteomes" id="UP001500683"/>
    </source>
</evidence>
<dbReference type="RefSeq" id="WP_344939670.1">
    <property type="nucleotide sequence ID" value="NZ_BAAAZG010000001.1"/>
</dbReference>
<evidence type="ECO:0000256" key="4">
    <source>
        <dbReference type="ARBA" id="ARBA00022692"/>
    </source>
</evidence>
<evidence type="ECO:0000256" key="8">
    <source>
        <dbReference type="SAM" id="MobiDB-lite"/>
    </source>
</evidence>
<comment type="subcellular location">
    <subcellularLocation>
        <location evidence="1 7">Cell membrane</location>
        <topology evidence="1 7">Multi-pass membrane protein</topology>
    </subcellularLocation>
</comment>
<evidence type="ECO:0000256" key="2">
    <source>
        <dbReference type="ARBA" id="ARBA00022448"/>
    </source>
</evidence>
<keyword evidence="5 7" id="KW-1133">Transmembrane helix</keyword>
<comment type="caution">
    <text evidence="10">The sequence shown here is derived from an EMBL/GenBank/DDBJ whole genome shotgun (WGS) entry which is preliminary data.</text>
</comment>
<proteinExistence type="inferred from homology"/>
<dbReference type="PANTHER" id="PTHR30193">
    <property type="entry name" value="ABC TRANSPORTER PERMEASE PROTEIN"/>
    <property type="match status" value="1"/>
</dbReference>
<dbReference type="PROSITE" id="PS50928">
    <property type="entry name" value="ABC_TM1"/>
    <property type="match status" value="1"/>
</dbReference>
<gene>
    <name evidence="10" type="ORF">GCM10022214_03840</name>
</gene>
<keyword evidence="11" id="KW-1185">Reference proteome</keyword>
<name>A0ABP7UYW2_9ACTN</name>
<dbReference type="Proteomes" id="UP001500683">
    <property type="component" value="Unassembled WGS sequence"/>
</dbReference>
<protein>
    <submittedName>
        <fullName evidence="10">Sugar ABC transporter permease</fullName>
    </submittedName>
</protein>
<sequence>MVTEQDAGPRTRPGPSGKRRRTRTTPASRAERRAAYPYALHLPAAAVYLVIFLVPTVTAFYFALTRWTLFDSTFVGLDNFRDFLAEQNLRIGFRNTLVYAVVTSGLKVVLGMALAVLLTGRLRLRGFLRSVVFFPVLVSTVAVGITFSMLLKPDTGLVDQALGLVGVDGPDWLSDGTTALLSVALVDVWKGVGLATVIYIAGIVSIPREYYQAVAVDGGSAWQAFRHVTLPLSRPATSSVIVLSLIGGLRSFDLIWTMTRGGPGFTSDTIASIIYKQYQAGFYGLSTAGNVLLFVVVTAVVVPLTYLLGKRQVTL</sequence>
<feature type="transmembrane region" description="Helical" evidence="7">
    <location>
        <begin position="179"/>
        <end position="201"/>
    </location>
</feature>
<keyword evidence="3" id="KW-1003">Cell membrane</keyword>
<organism evidence="10 11">
    <name type="scientific">Actinomadura miaoliensis</name>
    <dbReference type="NCBI Taxonomy" id="430685"/>
    <lineage>
        <taxon>Bacteria</taxon>
        <taxon>Bacillati</taxon>
        <taxon>Actinomycetota</taxon>
        <taxon>Actinomycetes</taxon>
        <taxon>Streptosporangiales</taxon>
        <taxon>Thermomonosporaceae</taxon>
        <taxon>Actinomadura</taxon>
    </lineage>
</organism>
<dbReference type="SUPFAM" id="SSF161098">
    <property type="entry name" value="MetI-like"/>
    <property type="match status" value="1"/>
</dbReference>
<feature type="transmembrane region" description="Helical" evidence="7">
    <location>
        <begin position="131"/>
        <end position="151"/>
    </location>
</feature>
<evidence type="ECO:0000256" key="5">
    <source>
        <dbReference type="ARBA" id="ARBA00022989"/>
    </source>
</evidence>
<dbReference type="Gene3D" id="1.10.3720.10">
    <property type="entry name" value="MetI-like"/>
    <property type="match status" value="1"/>
</dbReference>
<comment type="similarity">
    <text evidence="7">Belongs to the binding-protein-dependent transport system permease family.</text>
</comment>
<evidence type="ECO:0000256" key="7">
    <source>
        <dbReference type="RuleBase" id="RU363032"/>
    </source>
</evidence>
<reference evidence="11" key="1">
    <citation type="journal article" date="2019" name="Int. J. Syst. Evol. Microbiol.">
        <title>The Global Catalogue of Microorganisms (GCM) 10K type strain sequencing project: providing services to taxonomists for standard genome sequencing and annotation.</title>
        <authorList>
            <consortium name="The Broad Institute Genomics Platform"/>
            <consortium name="The Broad Institute Genome Sequencing Center for Infectious Disease"/>
            <person name="Wu L."/>
            <person name="Ma J."/>
        </authorList>
    </citation>
    <scope>NUCLEOTIDE SEQUENCE [LARGE SCALE GENOMIC DNA]</scope>
    <source>
        <strain evidence="11">JCM 16702</strain>
    </source>
</reference>
<evidence type="ECO:0000256" key="3">
    <source>
        <dbReference type="ARBA" id="ARBA00022475"/>
    </source>
</evidence>
<feature type="domain" description="ABC transmembrane type-1" evidence="9">
    <location>
        <begin position="93"/>
        <end position="304"/>
    </location>
</feature>
<evidence type="ECO:0000259" key="9">
    <source>
        <dbReference type="PROSITE" id="PS50928"/>
    </source>
</evidence>
<evidence type="ECO:0000256" key="6">
    <source>
        <dbReference type="ARBA" id="ARBA00023136"/>
    </source>
</evidence>